<keyword evidence="5" id="KW-0865">Zymogen</keyword>
<dbReference type="Pfam" id="PF00112">
    <property type="entry name" value="Peptidase_C1"/>
    <property type="match status" value="1"/>
</dbReference>
<keyword evidence="4" id="KW-0788">Thiol protease</keyword>
<keyword evidence="11" id="KW-1185">Reference proteome</keyword>
<comment type="similarity">
    <text evidence="1">Belongs to the peptidase C1 family.</text>
</comment>
<evidence type="ECO:0000256" key="6">
    <source>
        <dbReference type="ARBA" id="ARBA00023157"/>
    </source>
</evidence>
<dbReference type="InterPro" id="IPR025661">
    <property type="entry name" value="Pept_asp_AS"/>
</dbReference>
<dbReference type="GO" id="GO:0008234">
    <property type="term" value="F:cysteine-type peptidase activity"/>
    <property type="evidence" value="ECO:0007669"/>
    <property type="project" value="UniProtKB-KW"/>
</dbReference>
<dbReference type="SMART" id="SM00848">
    <property type="entry name" value="Inhibitor_I29"/>
    <property type="match status" value="1"/>
</dbReference>
<dbReference type="PRINTS" id="PR00705">
    <property type="entry name" value="PAPAIN"/>
</dbReference>
<feature type="chain" id="PRO_5040174655" evidence="7">
    <location>
        <begin position="21"/>
        <end position="323"/>
    </location>
</feature>
<dbReference type="FunFam" id="3.90.70.10:FF:000332">
    <property type="entry name" value="Cathepsin L1"/>
    <property type="match status" value="1"/>
</dbReference>
<dbReference type="SMART" id="SM00645">
    <property type="entry name" value="Pept_C1"/>
    <property type="match status" value="1"/>
</dbReference>
<evidence type="ECO:0000256" key="5">
    <source>
        <dbReference type="ARBA" id="ARBA00023145"/>
    </source>
</evidence>
<feature type="domain" description="Peptidase C1A papain C-terminal" evidence="8">
    <location>
        <begin position="115"/>
        <end position="323"/>
    </location>
</feature>
<dbReference type="Pfam" id="PF08246">
    <property type="entry name" value="Inhibitor_I29"/>
    <property type="match status" value="1"/>
</dbReference>
<gene>
    <name evidence="10" type="ORF">DIABBA_LOCUS10606</name>
</gene>
<accession>A0A9N9T7V3</accession>
<reference evidence="10" key="1">
    <citation type="submission" date="2022-01" db="EMBL/GenBank/DDBJ databases">
        <authorList>
            <person name="King R."/>
        </authorList>
    </citation>
    <scope>NUCLEOTIDE SEQUENCE</scope>
</reference>
<evidence type="ECO:0000256" key="1">
    <source>
        <dbReference type="ARBA" id="ARBA00008455"/>
    </source>
</evidence>
<dbReference type="InterPro" id="IPR013128">
    <property type="entry name" value="Peptidase_C1A"/>
</dbReference>
<dbReference type="PROSITE" id="PS00640">
    <property type="entry name" value="THIOL_PROTEASE_ASN"/>
    <property type="match status" value="1"/>
</dbReference>
<dbReference type="EMBL" id="OU898282">
    <property type="protein sequence ID" value="CAG9837639.1"/>
    <property type="molecule type" value="Genomic_DNA"/>
</dbReference>
<dbReference type="PROSITE" id="PS00639">
    <property type="entry name" value="THIOL_PROTEASE_HIS"/>
    <property type="match status" value="1"/>
</dbReference>
<dbReference type="OrthoDB" id="10253408at2759"/>
<evidence type="ECO:0000256" key="2">
    <source>
        <dbReference type="ARBA" id="ARBA00022670"/>
    </source>
</evidence>
<proteinExistence type="inferred from homology"/>
<dbReference type="PROSITE" id="PS00139">
    <property type="entry name" value="THIOL_PROTEASE_CYS"/>
    <property type="match status" value="1"/>
</dbReference>
<dbReference type="CDD" id="cd02248">
    <property type="entry name" value="Peptidase_C1A"/>
    <property type="match status" value="1"/>
</dbReference>
<evidence type="ECO:0000256" key="4">
    <source>
        <dbReference type="ARBA" id="ARBA00022807"/>
    </source>
</evidence>
<dbReference type="InterPro" id="IPR025660">
    <property type="entry name" value="Pept_his_AS"/>
</dbReference>
<evidence type="ECO:0000313" key="11">
    <source>
        <dbReference type="Proteomes" id="UP001153709"/>
    </source>
</evidence>
<keyword evidence="6" id="KW-1015">Disulfide bond</keyword>
<keyword evidence="3" id="KW-0378">Hydrolase</keyword>
<dbReference type="InterPro" id="IPR000169">
    <property type="entry name" value="Pept_cys_AS"/>
</dbReference>
<evidence type="ECO:0000259" key="8">
    <source>
        <dbReference type="SMART" id="SM00645"/>
    </source>
</evidence>
<dbReference type="GO" id="GO:0006508">
    <property type="term" value="P:proteolysis"/>
    <property type="evidence" value="ECO:0007669"/>
    <property type="project" value="UniProtKB-KW"/>
</dbReference>
<organism evidence="10 11">
    <name type="scientific">Diabrotica balteata</name>
    <name type="common">Banded cucumber beetle</name>
    <dbReference type="NCBI Taxonomy" id="107213"/>
    <lineage>
        <taxon>Eukaryota</taxon>
        <taxon>Metazoa</taxon>
        <taxon>Ecdysozoa</taxon>
        <taxon>Arthropoda</taxon>
        <taxon>Hexapoda</taxon>
        <taxon>Insecta</taxon>
        <taxon>Pterygota</taxon>
        <taxon>Neoptera</taxon>
        <taxon>Endopterygota</taxon>
        <taxon>Coleoptera</taxon>
        <taxon>Polyphaga</taxon>
        <taxon>Cucujiformia</taxon>
        <taxon>Chrysomeloidea</taxon>
        <taxon>Chrysomelidae</taxon>
        <taxon>Galerucinae</taxon>
        <taxon>Diabroticina</taxon>
        <taxon>Diabroticites</taxon>
        <taxon>Diabrotica</taxon>
    </lineage>
</organism>
<dbReference type="InterPro" id="IPR039417">
    <property type="entry name" value="Peptidase_C1A_papain-like"/>
</dbReference>
<keyword evidence="2" id="KW-0645">Protease</keyword>
<keyword evidence="7" id="KW-0732">Signal</keyword>
<dbReference type="InterPro" id="IPR000668">
    <property type="entry name" value="Peptidase_C1A_C"/>
</dbReference>
<sequence>MKTVLIATVIFCSLFNEALCGVKDDWNNFKIMYNKTYKDKFEEKKRFSAFKDNLKEIRHHNNRYEKGLETYKERITVFADLSKRQFDKKYQLNRPGVMNIYPKSWRNRHIDRNLTKVYVDWRKEGAVTPVKNQGICGSCWIFSAVGVLESYHFRKTGKLISLSEQNVVDCFYKKSCSGGHPEDALTYIQKNGVSTEAEYPYKDKQMACKPSSNKTYIDFKSYHYVTGTEGLKKAVEETGPVLIGMYVDGRLRLYSEGVWYNRKCSETVNHAMVLVGYGTENGVDYWLIKNSWGTLWGENGYMKVARTRHDNYCGLTSHAIYLI</sequence>
<dbReference type="Gene3D" id="3.90.70.10">
    <property type="entry name" value="Cysteine proteinases"/>
    <property type="match status" value="1"/>
</dbReference>
<feature type="signal peptide" evidence="7">
    <location>
        <begin position="1"/>
        <end position="20"/>
    </location>
</feature>
<dbReference type="Proteomes" id="UP001153709">
    <property type="component" value="Chromosome 7"/>
</dbReference>
<evidence type="ECO:0000313" key="10">
    <source>
        <dbReference type="EMBL" id="CAG9837639.1"/>
    </source>
</evidence>
<name>A0A9N9T7V3_DIABA</name>
<evidence type="ECO:0000259" key="9">
    <source>
        <dbReference type="SMART" id="SM00848"/>
    </source>
</evidence>
<dbReference type="InterPro" id="IPR013201">
    <property type="entry name" value="Prot_inhib_I29"/>
</dbReference>
<protein>
    <submittedName>
        <fullName evidence="10">Uncharacterized protein</fullName>
    </submittedName>
</protein>
<dbReference type="InterPro" id="IPR038765">
    <property type="entry name" value="Papain-like_cys_pep_sf"/>
</dbReference>
<dbReference type="AlphaFoldDB" id="A0A9N9T7V3"/>
<dbReference type="PANTHER" id="PTHR12411">
    <property type="entry name" value="CYSTEINE PROTEASE FAMILY C1-RELATED"/>
    <property type="match status" value="1"/>
</dbReference>
<feature type="domain" description="Cathepsin propeptide inhibitor" evidence="9">
    <location>
        <begin position="26"/>
        <end position="86"/>
    </location>
</feature>
<evidence type="ECO:0000256" key="7">
    <source>
        <dbReference type="SAM" id="SignalP"/>
    </source>
</evidence>
<evidence type="ECO:0000256" key="3">
    <source>
        <dbReference type="ARBA" id="ARBA00022801"/>
    </source>
</evidence>
<dbReference type="SUPFAM" id="SSF54001">
    <property type="entry name" value="Cysteine proteinases"/>
    <property type="match status" value="1"/>
</dbReference>